<evidence type="ECO:0000256" key="1">
    <source>
        <dbReference type="SAM" id="MobiDB-lite"/>
    </source>
</evidence>
<reference evidence="2" key="1">
    <citation type="submission" date="2014-12" db="EMBL/GenBank/DDBJ databases">
        <title>Insight into the proteome of Arion vulgaris.</title>
        <authorList>
            <person name="Aradska J."/>
            <person name="Bulat T."/>
            <person name="Smidak R."/>
            <person name="Sarate P."/>
            <person name="Gangsoo J."/>
            <person name="Sialana F."/>
            <person name="Bilban M."/>
            <person name="Lubec G."/>
        </authorList>
    </citation>
    <scope>NUCLEOTIDE SEQUENCE</scope>
    <source>
        <tissue evidence="2">Skin</tissue>
    </source>
</reference>
<organism evidence="2">
    <name type="scientific">Arion vulgaris</name>
    <dbReference type="NCBI Taxonomy" id="1028688"/>
    <lineage>
        <taxon>Eukaryota</taxon>
        <taxon>Metazoa</taxon>
        <taxon>Spiralia</taxon>
        <taxon>Lophotrochozoa</taxon>
        <taxon>Mollusca</taxon>
        <taxon>Gastropoda</taxon>
        <taxon>Heterobranchia</taxon>
        <taxon>Euthyneura</taxon>
        <taxon>Panpulmonata</taxon>
        <taxon>Eupulmonata</taxon>
        <taxon>Stylommatophora</taxon>
        <taxon>Helicina</taxon>
        <taxon>Arionoidea</taxon>
        <taxon>Arionidae</taxon>
        <taxon>Arion</taxon>
    </lineage>
</organism>
<dbReference type="EMBL" id="HACG01012289">
    <property type="protein sequence ID" value="CEK59154.1"/>
    <property type="molecule type" value="Transcribed_RNA"/>
</dbReference>
<name>A0A0B6YSB2_9EUPU</name>
<gene>
    <name evidence="2" type="primary">ORF35330</name>
</gene>
<feature type="compositionally biased region" description="Polar residues" evidence="1">
    <location>
        <begin position="35"/>
        <end position="53"/>
    </location>
</feature>
<dbReference type="AlphaFoldDB" id="A0A0B6YSB2"/>
<evidence type="ECO:0000313" key="2">
    <source>
        <dbReference type="EMBL" id="CEK59154.1"/>
    </source>
</evidence>
<protein>
    <submittedName>
        <fullName evidence="2">Uncharacterized protein</fullName>
    </submittedName>
</protein>
<feature type="region of interest" description="Disordered" evidence="1">
    <location>
        <begin position="30"/>
        <end position="53"/>
    </location>
</feature>
<sequence length="53" mass="5924">MINCLNEEIKATHRANKTVLTPSNTCNITKDEKTQSTNRCGNIRPSMSISMAR</sequence>
<proteinExistence type="predicted"/>
<accession>A0A0B6YSB2</accession>